<proteinExistence type="predicted"/>
<accession>A0A9D4LB96</accession>
<comment type="caution">
    <text evidence="1">The sequence shown here is derived from an EMBL/GenBank/DDBJ whole genome shotgun (WGS) entry which is preliminary data.</text>
</comment>
<evidence type="ECO:0000313" key="1">
    <source>
        <dbReference type="EMBL" id="KAH3853856.1"/>
    </source>
</evidence>
<evidence type="ECO:0000313" key="2">
    <source>
        <dbReference type="Proteomes" id="UP000828390"/>
    </source>
</evidence>
<gene>
    <name evidence="1" type="ORF">DPMN_096391</name>
</gene>
<keyword evidence="2" id="KW-1185">Reference proteome</keyword>
<dbReference type="AlphaFoldDB" id="A0A9D4LB96"/>
<protein>
    <submittedName>
        <fullName evidence="1">Uncharacterized protein</fullName>
    </submittedName>
</protein>
<name>A0A9D4LB96_DREPO</name>
<dbReference type="EMBL" id="JAIWYP010000003">
    <property type="protein sequence ID" value="KAH3853856.1"/>
    <property type="molecule type" value="Genomic_DNA"/>
</dbReference>
<organism evidence="1 2">
    <name type="scientific">Dreissena polymorpha</name>
    <name type="common">Zebra mussel</name>
    <name type="synonym">Mytilus polymorpha</name>
    <dbReference type="NCBI Taxonomy" id="45954"/>
    <lineage>
        <taxon>Eukaryota</taxon>
        <taxon>Metazoa</taxon>
        <taxon>Spiralia</taxon>
        <taxon>Lophotrochozoa</taxon>
        <taxon>Mollusca</taxon>
        <taxon>Bivalvia</taxon>
        <taxon>Autobranchia</taxon>
        <taxon>Heteroconchia</taxon>
        <taxon>Euheterodonta</taxon>
        <taxon>Imparidentia</taxon>
        <taxon>Neoheterodontei</taxon>
        <taxon>Myida</taxon>
        <taxon>Dreissenoidea</taxon>
        <taxon>Dreissenidae</taxon>
        <taxon>Dreissena</taxon>
    </lineage>
</organism>
<sequence>MPGPLLTFLSALFKTPKYKPFQSIAHDIEELLQHLEDEVHEESFTNTGRSSATRTNRNLVERPYEYTATLPIPDACVHRSKWIDANTIAYDAWSRNL</sequence>
<reference evidence="1" key="1">
    <citation type="journal article" date="2019" name="bioRxiv">
        <title>The Genome of the Zebra Mussel, Dreissena polymorpha: A Resource for Invasive Species Research.</title>
        <authorList>
            <person name="McCartney M.A."/>
            <person name="Auch B."/>
            <person name="Kono T."/>
            <person name="Mallez S."/>
            <person name="Zhang Y."/>
            <person name="Obille A."/>
            <person name="Becker A."/>
            <person name="Abrahante J.E."/>
            <person name="Garbe J."/>
            <person name="Badalamenti J.P."/>
            <person name="Herman A."/>
            <person name="Mangelson H."/>
            <person name="Liachko I."/>
            <person name="Sullivan S."/>
            <person name="Sone E.D."/>
            <person name="Koren S."/>
            <person name="Silverstein K.A.T."/>
            <person name="Beckman K.B."/>
            <person name="Gohl D.M."/>
        </authorList>
    </citation>
    <scope>NUCLEOTIDE SEQUENCE</scope>
    <source>
        <strain evidence="1">Duluth1</strain>
        <tissue evidence="1">Whole animal</tissue>
    </source>
</reference>
<dbReference type="Proteomes" id="UP000828390">
    <property type="component" value="Unassembled WGS sequence"/>
</dbReference>
<reference evidence="1" key="2">
    <citation type="submission" date="2020-11" db="EMBL/GenBank/DDBJ databases">
        <authorList>
            <person name="McCartney M.A."/>
            <person name="Auch B."/>
            <person name="Kono T."/>
            <person name="Mallez S."/>
            <person name="Becker A."/>
            <person name="Gohl D.M."/>
            <person name="Silverstein K.A.T."/>
            <person name="Koren S."/>
            <person name="Bechman K.B."/>
            <person name="Herman A."/>
            <person name="Abrahante J.E."/>
            <person name="Garbe J."/>
        </authorList>
    </citation>
    <scope>NUCLEOTIDE SEQUENCE</scope>
    <source>
        <strain evidence="1">Duluth1</strain>
        <tissue evidence="1">Whole animal</tissue>
    </source>
</reference>